<dbReference type="Gene3D" id="3.40.50.1820">
    <property type="entry name" value="alpha/beta hydrolase"/>
    <property type="match status" value="1"/>
</dbReference>
<feature type="domain" description="AB hydrolase-1" evidence="1">
    <location>
        <begin position="9"/>
        <end position="234"/>
    </location>
</feature>
<dbReference type="PANTHER" id="PTHR37017">
    <property type="entry name" value="AB HYDROLASE-1 DOMAIN-CONTAINING PROTEIN-RELATED"/>
    <property type="match status" value="1"/>
</dbReference>
<dbReference type="Proteomes" id="UP001501074">
    <property type="component" value="Unassembled WGS sequence"/>
</dbReference>
<name>A0ABP7ACX2_9ACTN</name>
<dbReference type="InterPro" id="IPR052897">
    <property type="entry name" value="Sec-Metab_Biosynth_Hydrolase"/>
</dbReference>
<dbReference type="SUPFAM" id="SSF53474">
    <property type="entry name" value="alpha/beta-Hydrolases"/>
    <property type="match status" value="1"/>
</dbReference>
<accession>A0ABP7ACX2</accession>
<dbReference type="Pfam" id="PF12697">
    <property type="entry name" value="Abhydrolase_6"/>
    <property type="match status" value="1"/>
</dbReference>
<organism evidence="2 3">
    <name type="scientific">Kineosporia mesophila</name>
    <dbReference type="NCBI Taxonomy" id="566012"/>
    <lineage>
        <taxon>Bacteria</taxon>
        <taxon>Bacillati</taxon>
        <taxon>Actinomycetota</taxon>
        <taxon>Actinomycetes</taxon>
        <taxon>Kineosporiales</taxon>
        <taxon>Kineosporiaceae</taxon>
        <taxon>Kineosporia</taxon>
    </lineage>
</organism>
<reference evidence="3" key="1">
    <citation type="journal article" date="2019" name="Int. J. Syst. Evol. Microbiol.">
        <title>The Global Catalogue of Microorganisms (GCM) 10K type strain sequencing project: providing services to taxonomists for standard genome sequencing and annotation.</title>
        <authorList>
            <consortium name="The Broad Institute Genomics Platform"/>
            <consortium name="The Broad Institute Genome Sequencing Center for Infectious Disease"/>
            <person name="Wu L."/>
            <person name="Ma J."/>
        </authorList>
    </citation>
    <scope>NUCLEOTIDE SEQUENCE [LARGE SCALE GENOMIC DNA]</scope>
    <source>
        <strain evidence="3">JCM 16902</strain>
    </source>
</reference>
<dbReference type="RefSeq" id="WP_231486010.1">
    <property type="nucleotide sequence ID" value="NZ_BAAAZO010000011.1"/>
</dbReference>
<dbReference type="PANTHER" id="PTHR37017:SF11">
    <property type="entry name" value="ESTERASE_LIPASE_THIOESTERASE DOMAIN-CONTAINING PROTEIN"/>
    <property type="match status" value="1"/>
</dbReference>
<evidence type="ECO:0000259" key="1">
    <source>
        <dbReference type="Pfam" id="PF12697"/>
    </source>
</evidence>
<evidence type="ECO:0000313" key="3">
    <source>
        <dbReference type="Proteomes" id="UP001501074"/>
    </source>
</evidence>
<protein>
    <recommendedName>
        <fullName evidence="1">AB hydrolase-1 domain-containing protein</fullName>
    </recommendedName>
</protein>
<comment type="caution">
    <text evidence="2">The sequence shown here is derived from an EMBL/GenBank/DDBJ whole genome shotgun (WGS) entry which is preliminary data.</text>
</comment>
<dbReference type="EMBL" id="BAAAZO010000011">
    <property type="protein sequence ID" value="GAA3629788.1"/>
    <property type="molecule type" value="Genomic_DNA"/>
</dbReference>
<keyword evidence="3" id="KW-1185">Reference proteome</keyword>
<sequence>MSVSDTTYVLIPGAWQGGWAWTPVARRLRAAGARAVTVTLPGLGDGDDRTGLRLSDAIDHVVSTVTELTEPGRPVTLVGHSWGGYVVTGAAHRLGRDTVDRVVYYNAVVPEPGTAMVDENQAYAEMIRAAIDAAPDGTISVVPERVPILLPDATPDLSDLFFDLLAPQPGAYFTDALEAPLLTEVGTDVHYLLSENDQALARPGTEFAARLGLTPVMLTGGHQSMLTHPDEVTAALLKL</sequence>
<dbReference type="InterPro" id="IPR000073">
    <property type="entry name" value="AB_hydrolase_1"/>
</dbReference>
<proteinExistence type="predicted"/>
<gene>
    <name evidence="2" type="ORF">GCM10022223_54270</name>
</gene>
<evidence type="ECO:0000313" key="2">
    <source>
        <dbReference type="EMBL" id="GAA3629788.1"/>
    </source>
</evidence>
<dbReference type="InterPro" id="IPR029058">
    <property type="entry name" value="AB_hydrolase_fold"/>
</dbReference>